<dbReference type="NCBIfam" id="TIGR01640">
    <property type="entry name" value="F_box_assoc_1"/>
    <property type="match status" value="1"/>
</dbReference>
<dbReference type="InterPro" id="IPR006527">
    <property type="entry name" value="F-box-assoc_dom_typ1"/>
</dbReference>
<dbReference type="InterPro" id="IPR011043">
    <property type="entry name" value="Gal_Oxase/kelch_b-propeller"/>
</dbReference>
<keyword evidence="3" id="KW-1185">Reference proteome</keyword>
<dbReference type="InterPro" id="IPR001810">
    <property type="entry name" value="F-box_dom"/>
</dbReference>
<gene>
    <name evidence="2" type="ORF">CITCOLO1_LOCUS13001</name>
</gene>
<sequence>MEKKWKSEISNMNAELTADIIRVILSKVLFFNLPSCRLVSKAWNNLILNCKFDPPILISNLLFAYDCPSRNLCCVEFDPKYLEGMSSFVQFSFHPKFSSSSMSIINSCNGLLSLLILKRRPESHISYVLYILNPMTNEYFKFPAEKLKTRCCCGRLYSYGLGFSPKTNQYKIARTSFLQDESATFVEIFAFGTTREWTPVGVLPSLVIEDHGVYFNGGLYWIGDELQPRDSTNAIYRLDIENEKLEKISCPQYGGGYFFVGVFDGTLYLTICTGTVDKKYQVWKMKENFSWIKAFVLSRPENLRYPEHPHQPWGVSQLQPIKACEDGKILCLLAGLHLILYDPKTKRGEILTNPDVEIEKHMHVHQIDSFNFNSLPNILAGKS</sequence>
<dbReference type="InterPro" id="IPR050796">
    <property type="entry name" value="SCF_F-box_component"/>
</dbReference>
<evidence type="ECO:0000313" key="3">
    <source>
        <dbReference type="Proteomes" id="UP001642487"/>
    </source>
</evidence>
<feature type="domain" description="F-box" evidence="1">
    <location>
        <begin position="16"/>
        <end position="56"/>
    </location>
</feature>
<dbReference type="PANTHER" id="PTHR31672">
    <property type="entry name" value="BNACNNG10540D PROTEIN"/>
    <property type="match status" value="1"/>
</dbReference>
<dbReference type="SMART" id="SM00256">
    <property type="entry name" value="FBOX"/>
    <property type="match status" value="1"/>
</dbReference>
<evidence type="ECO:0000313" key="2">
    <source>
        <dbReference type="EMBL" id="CAK9320945.1"/>
    </source>
</evidence>
<evidence type="ECO:0000259" key="1">
    <source>
        <dbReference type="SMART" id="SM00256"/>
    </source>
</evidence>
<organism evidence="2 3">
    <name type="scientific">Citrullus colocynthis</name>
    <name type="common">colocynth</name>
    <dbReference type="NCBI Taxonomy" id="252529"/>
    <lineage>
        <taxon>Eukaryota</taxon>
        <taxon>Viridiplantae</taxon>
        <taxon>Streptophyta</taxon>
        <taxon>Embryophyta</taxon>
        <taxon>Tracheophyta</taxon>
        <taxon>Spermatophyta</taxon>
        <taxon>Magnoliopsida</taxon>
        <taxon>eudicotyledons</taxon>
        <taxon>Gunneridae</taxon>
        <taxon>Pentapetalae</taxon>
        <taxon>rosids</taxon>
        <taxon>fabids</taxon>
        <taxon>Cucurbitales</taxon>
        <taxon>Cucurbitaceae</taxon>
        <taxon>Benincaseae</taxon>
        <taxon>Citrullus</taxon>
    </lineage>
</organism>
<accession>A0ABP0YQ88</accession>
<dbReference type="PANTHER" id="PTHR31672:SF13">
    <property type="entry name" value="F-BOX PROTEIN CPR30-LIKE"/>
    <property type="match status" value="1"/>
</dbReference>
<dbReference type="Pfam" id="PF07734">
    <property type="entry name" value="FBA_1"/>
    <property type="match status" value="1"/>
</dbReference>
<dbReference type="Pfam" id="PF00646">
    <property type="entry name" value="F-box"/>
    <property type="match status" value="1"/>
</dbReference>
<protein>
    <recommendedName>
        <fullName evidence="1">F-box domain-containing protein</fullName>
    </recommendedName>
</protein>
<reference evidence="2 3" key="1">
    <citation type="submission" date="2024-03" db="EMBL/GenBank/DDBJ databases">
        <authorList>
            <person name="Gkanogiannis A."/>
            <person name="Becerra Lopez-Lavalle L."/>
        </authorList>
    </citation>
    <scope>NUCLEOTIDE SEQUENCE [LARGE SCALE GENOMIC DNA]</scope>
</reference>
<dbReference type="Proteomes" id="UP001642487">
    <property type="component" value="Chromosome 4"/>
</dbReference>
<name>A0ABP0YQ88_9ROSI</name>
<dbReference type="EMBL" id="OZ021738">
    <property type="protein sequence ID" value="CAK9320945.1"/>
    <property type="molecule type" value="Genomic_DNA"/>
</dbReference>
<dbReference type="InterPro" id="IPR017451">
    <property type="entry name" value="F-box-assoc_interact_dom"/>
</dbReference>
<dbReference type="SUPFAM" id="SSF50965">
    <property type="entry name" value="Galactose oxidase, central domain"/>
    <property type="match status" value="1"/>
</dbReference>
<proteinExistence type="predicted"/>